<organism evidence="2">
    <name type="scientific">Streptomyces sp. NBC_00119</name>
    <dbReference type="NCBI Taxonomy" id="2975659"/>
    <lineage>
        <taxon>Bacteria</taxon>
        <taxon>Bacillati</taxon>
        <taxon>Actinomycetota</taxon>
        <taxon>Actinomycetes</taxon>
        <taxon>Kitasatosporales</taxon>
        <taxon>Streptomycetaceae</taxon>
        <taxon>Streptomyces</taxon>
    </lineage>
</organism>
<accession>A0AAU1UAQ6</accession>
<reference evidence="2" key="1">
    <citation type="submission" date="2022-10" db="EMBL/GenBank/DDBJ databases">
        <title>The complete genomes of actinobacterial strains from the NBC collection.</title>
        <authorList>
            <person name="Joergensen T.S."/>
            <person name="Alvarez Arevalo M."/>
            <person name="Sterndorff E.B."/>
            <person name="Faurdal D."/>
            <person name="Vuksanovic O."/>
            <person name="Mourched A.-S."/>
            <person name="Charusanti P."/>
            <person name="Shaw S."/>
            <person name="Blin K."/>
            <person name="Weber T."/>
        </authorList>
    </citation>
    <scope>NUCLEOTIDE SEQUENCE</scope>
    <source>
        <strain evidence="2">NBC_00119</strain>
    </source>
</reference>
<feature type="chain" id="PRO_5043782132" evidence="1">
    <location>
        <begin position="27"/>
        <end position="48"/>
    </location>
</feature>
<dbReference type="AlphaFoldDB" id="A0AAU1UAQ6"/>
<evidence type="ECO:0000256" key="1">
    <source>
        <dbReference type="SAM" id="SignalP"/>
    </source>
</evidence>
<proteinExistence type="predicted"/>
<keyword evidence="1" id="KW-0732">Signal</keyword>
<name>A0AAU1UAQ6_9ACTN</name>
<gene>
    <name evidence="2" type="ORF">OHU69_25090</name>
</gene>
<feature type="signal peptide" evidence="1">
    <location>
        <begin position="1"/>
        <end position="26"/>
    </location>
</feature>
<protein>
    <submittedName>
        <fullName evidence="2">Uncharacterized protein</fullName>
    </submittedName>
</protein>
<evidence type="ECO:0000313" key="2">
    <source>
        <dbReference type="EMBL" id="WTS14033.1"/>
    </source>
</evidence>
<dbReference type="EMBL" id="CP108195">
    <property type="protein sequence ID" value="WTS14033.1"/>
    <property type="molecule type" value="Genomic_DNA"/>
</dbReference>
<sequence length="48" mass="4914">MRKRTFLLTTAFTAGLLTLPITSAAAAPSGLQGDFTGGYMDLGSAIAH</sequence>